<reference evidence="1" key="1">
    <citation type="submission" date="2021-05" db="EMBL/GenBank/DDBJ databases">
        <authorList>
            <person name="Pan Q."/>
            <person name="Jouanno E."/>
            <person name="Zahm M."/>
            <person name="Klopp C."/>
            <person name="Cabau C."/>
            <person name="Louis A."/>
            <person name="Berthelot C."/>
            <person name="Parey E."/>
            <person name="Roest Crollius H."/>
            <person name="Montfort J."/>
            <person name="Robinson-Rechavi M."/>
            <person name="Bouchez O."/>
            <person name="Lampietro C."/>
            <person name="Lopez Roques C."/>
            <person name="Donnadieu C."/>
            <person name="Postlethwait J."/>
            <person name="Bobe J."/>
            <person name="Dillon D."/>
            <person name="Chandos A."/>
            <person name="von Hippel F."/>
            <person name="Guiguen Y."/>
        </authorList>
    </citation>
    <scope>NUCLEOTIDE SEQUENCE</scope>
    <source>
        <strain evidence="1">YG-Jan2019</strain>
    </source>
</reference>
<accession>A0ACC2F0C3</accession>
<evidence type="ECO:0000313" key="2">
    <source>
        <dbReference type="Proteomes" id="UP001157502"/>
    </source>
</evidence>
<evidence type="ECO:0000313" key="1">
    <source>
        <dbReference type="EMBL" id="KAJ7984822.1"/>
    </source>
</evidence>
<sequence length="118" mass="13455">MRAEEPGSRWERLWDCGKTWEEDGSLETGRWWEREEHRHLASCPATTQHARPTPPPPPPPPGHALWLCVSPARWSFSRHGGRPIKPNLQASLRASTASCRVFLPHQPPRSSLYSSFLI</sequence>
<protein>
    <submittedName>
        <fullName evidence="1">Uncharacterized protein</fullName>
    </submittedName>
</protein>
<dbReference type="Proteomes" id="UP001157502">
    <property type="component" value="Chromosome 37"/>
</dbReference>
<keyword evidence="2" id="KW-1185">Reference proteome</keyword>
<dbReference type="EMBL" id="CM055764">
    <property type="protein sequence ID" value="KAJ7984822.1"/>
    <property type="molecule type" value="Genomic_DNA"/>
</dbReference>
<name>A0ACC2F0C3_DALPE</name>
<gene>
    <name evidence="1" type="ORF">DPEC_G00358750</name>
</gene>
<comment type="caution">
    <text evidence="1">The sequence shown here is derived from an EMBL/GenBank/DDBJ whole genome shotgun (WGS) entry which is preliminary data.</text>
</comment>
<proteinExistence type="predicted"/>
<organism evidence="1 2">
    <name type="scientific">Dallia pectoralis</name>
    <name type="common">Alaska blackfish</name>
    <dbReference type="NCBI Taxonomy" id="75939"/>
    <lineage>
        <taxon>Eukaryota</taxon>
        <taxon>Metazoa</taxon>
        <taxon>Chordata</taxon>
        <taxon>Craniata</taxon>
        <taxon>Vertebrata</taxon>
        <taxon>Euteleostomi</taxon>
        <taxon>Actinopterygii</taxon>
        <taxon>Neopterygii</taxon>
        <taxon>Teleostei</taxon>
        <taxon>Protacanthopterygii</taxon>
        <taxon>Esociformes</taxon>
        <taxon>Umbridae</taxon>
        <taxon>Dallia</taxon>
    </lineage>
</organism>